<dbReference type="AlphaFoldDB" id="A0A6H1U5S0"/>
<proteinExistence type="inferred from homology"/>
<keyword evidence="12" id="KW-0275">Fatty acid biosynthesis</keyword>
<dbReference type="CDD" id="cd03505">
    <property type="entry name" value="Delta9-FADS-like"/>
    <property type="match status" value="1"/>
</dbReference>
<evidence type="ECO:0000259" key="14">
    <source>
        <dbReference type="Pfam" id="PF00487"/>
    </source>
</evidence>
<name>A0A6H1U5S0_9CYAN</name>
<keyword evidence="11 13" id="KW-0472">Membrane</keyword>
<keyword evidence="6" id="KW-0276">Fatty acid metabolism</keyword>
<dbReference type="KEGG" id="oxy:HCG48_25280"/>
<reference evidence="15 16" key="1">
    <citation type="submission" date="2020-04" db="EMBL/GenBank/DDBJ databases">
        <authorList>
            <person name="Basu S."/>
            <person name="Maruthanayagam V."/>
            <person name="Chakraborty S."/>
            <person name="Pramanik A."/>
            <person name="Mukherjee J."/>
            <person name="Brink B."/>
        </authorList>
    </citation>
    <scope>NUCLEOTIDE SEQUENCE [LARGE SCALE GENOMIC DNA]</scope>
    <source>
        <strain evidence="15 16">AP17</strain>
    </source>
</reference>
<evidence type="ECO:0000313" key="15">
    <source>
        <dbReference type="EMBL" id="QIZ73500.1"/>
    </source>
</evidence>
<evidence type="ECO:0000256" key="10">
    <source>
        <dbReference type="ARBA" id="ARBA00023098"/>
    </source>
</evidence>
<evidence type="ECO:0000256" key="13">
    <source>
        <dbReference type="SAM" id="Phobius"/>
    </source>
</evidence>
<evidence type="ECO:0000256" key="9">
    <source>
        <dbReference type="ARBA" id="ARBA00023004"/>
    </source>
</evidence>
<feature type="transmembrane region" description="Helical" evidence="13">
    <location>
        <begin position="45"/>
        <end position="67"/>
    </location>
</feature>
<evidence type="ECO:0000256" key="2">
    <source>
        <dbReference type="ARBA" id="ARBA00004141"/>
    </source>
</evidence>
<feature type="domain" description="Fatty acid desaturase" evidence="14">
    <location>
        <begin position="44"/>
        <end position="265"/>
    </location>
</feature>
<sequence length="286" mass="32682">MTIATSTQETTGQDKPLKPSWSIILFMAAIHILALLAFLPSNFSWAAVALMLVLHWVTGGLGITLGLHRLVTHRSFQTPKWLEYFLVLCGTLACQGGPIQWVGLHRAHHTHSDTPLDPHDSHKGFWWSHMGWMLYESPAEAEVPRLTQDIGNDPFYQFCQNYLLPIQIVFGIGLYFLGEAIAPGLGWPFVIWGIFVRLVVVYHCTWFVNSATHKFGYQSHESKDESTNCWWVALTTYGEGWHNNHHAFQYSARHGLEWWEIDLTWMTIRFLQALGLANNIKLAPKQ</sequence>
<dbReference type="PANTHER" id="PTHR11351">
    <property type="entry name" value="ACYL-COA DESATURASE"/>
    <property type="match status" value="1"/>
</dbReference>
<feature type="transmembrane region" description="Helical" evidence="13">
    <location>
        <begin position="21"/>
        <end position="39"/>
    </location>
</feature>
<dbReference type="GO" id="GO:0016717">
    <property type="term" value="F:oxidoreductase activity, acting on paired donors, with oxidation of a pair of donors resulting in the reduction of molecular oxygen to two molecules of water"/>
    <property type="evidence" value="ECO:0007669"/>
    <property type="project" value="InterPro"/>
</dbReference>
<evidence type="ECO:0000256" key="12">
    <source>
        <dbReference type="ARBA" id="ARBA00023160"/>
    </source>
</evidence>
<evidence type="ECO:0000256" key="5">
    <source>
        <dbReference type="ARBA" id="ARBA00022692"/>
    </source>
</evidence>
<feature type="transmembrane region" description="Helical" evidence="13">
    <location>
        <begin position="162"/>
        <end position="183"/>
    </location>
</feature>
<dbReference type="PANTHER" id="PTHR11351:SF31">
    <property type="entry name" value="DESATURASE 1, ISOFORM A-RELATED"/>
    <property type="match status" value="1"/>
</dbReference>
<accession>A0A6H1U5S0</accession>
<dbReference type="Proteomes" id="UP000500857">
    <property type="component" value="Chromosome"/>
</dbReference>
<dbReference type="InterPro" id="IPR005804">
    <property type="entry name" value="FA_desaturase_dom"/>
</dbReference>
<evidence type="ECO:0000256" key="4">
    <source>
        <dbReference type="ARBA" id="ARBA00022516"/>
    </source>
</evidence>
<keyword evidence="4" id="KW-0444">Lipid biosynthesis</keyword>
<dbReference type="GO" id="GO:0006633">
    <property type="term" value="P:fatty acid biosynthetic process"/>
    <property type="evidence" value="ECO:0007669"/>
    <property type="project" value="UniProtKB-KW"/>
</dbReference>
<evidence type="ECO:0000256" key="1">
    <source>
        <dbReference type="ARBA" id="ARBA00001954"/>
    </source>
</evidence>
<dbReference type="GO" id="GO:0016020">
    <property type="term" value="C:membrane"/>
    <property type="evidence" value="ECO:0007669"/>
    <property type="project" value="UniProtKB-SubCell"/>
</dbReference>
<keyword evidence="8" id="KW-0560">Oxidoreductase</keyword>
<protein>
    <submittedName>
        <fullName evidence="15">Acyl-CoA desaturase</fullName>
    </submittedName>
</protein>
<gene>
    <name evidence="15" type="ORF">HCG48_25280</name>
</gene>
<keyword evidence="16" id="KW-1185">Reference proteome</keyword>
<dbReference type="RefSeq" id="WP_168571646.1">
    <property type="nucleotide sequence ID" value="NZ_CP051167.1"/>
</dbReference>
<feature type="transmembrane region" description="Helical" evidence="13">
    <location>
        <begin position="189"/>
        <end position="208"/>
    </location>
</feature>
<comment type="similarity">
    <text evidence="3">Belongs to the fatty acid desaturase type 2 family.</text>
</comment>
<keyword evidence="10" id="KW-0443">Lipid metabolism</keyword>
<comment type="subcellular location">
    <subcellularLocation>
        <location evidence="2">Membrane</location>
        <topology evidence="2">Multi-pass membrane protein</topology>
    </subcellularLocation>
</comment>
<evidence type="ECO:0000256" key="6">
    <source>
        <dbReference type="ARBA" id="ARBA00022832"/>
    </source>
</evidence>
<keyword evidence="9" id="KW-0408">Iron</keyword>
<evidence type="ECO:0000313" key="16">
    <source>
        <dbReference type="Proteomes" id="UP000500857"/>
    </source>
</evidence>
<evidence type="ECO:0000256" key="8">
    <source>
        <dbReference type="ARBA" id="ARBA00023002"/>
    </source>
</evidence>
<comment type="cofactor">
    <cofactor evidence="1">
        <name>Fe(2+)</name>
        <dbReference type="ChEBI" id="CHEBI:29033"/>
    </cofactor>
</comment>
<evidence type="ECO:0000256" key="7">
    <source>
        <dbReference type="ARBA" id="ARBA00022989"/>
    </source>
</evidence>
<dbReference type="InterPro" id="IPR015876">
    <property type="entry name" value="Acyl-CoA_DS"/>
</dbReference>
<evidence type="ECO:0000256" key="3">
    <source>
        <dbReference type="ARBA" id="ARBA00008749"/>
    </source>
</evidence>
<evidence type="ECO:0000256" key="11">
    <source>
        <dbReference type="ARBA" id="ARBA00023136"/>
    </source>
</evidence>
<organism evidence="15 16">
    <name type="scientific">Oxynema aestuarii AP17</name>
    <dbReference type="NCBI Taxonomy" id="2064643"/>
    <lineage>
        <taxon>Bacteria</taxon>
        <taxon>Bacillati</taxon>
        <taxon>Cyanobacteriota</taxon>
        <taxon>Cyanophyceae</taxon>
        <taxon>Oscillatoriophycideae</taxon>
        <taxon>Oscillatoriales</taxon>
        <taxon>Oscillatoriaceae</taxon>
        <taxon>Oxynema</taxon>
        <taxon>Oxynema aestuarii</taxon>
    </lineage>
</organism>
<dbReference type="Pfam" id="PF00487">
    <property type="entry name" value="FA_desaturase"/>
    <property type="match status" value="1"/>
</dbReference>
<dbReference type="PRINTS" id="PR00075">
    <property type="entry name" value="FACDDSATRASE"/>
</dbReference>
<keyword evidence="7 13" id="KW-1133">Transmembrane helix</keyword>
<keyword evidence="5 13" id="KW-0812">Transmembrane</keyword>
<dbReference type="EMBL" id="CP051167">
    <property type="protein sequence ID" value="QIZ73500.1"/>
    <property type="molecule type" value="Genomic_DNA"/>
</dbReference>